<dbReference type="AlphaFoldDB" id="H1YDA6"/>
<dbReference type="Proteomes" id="UP000002774">
    <property type="component" value="Chromosome"/>
</dbReference>
<dbReference type="InterPro" id="IPR046357">
    <property type="entry name" value="PPIase_dom_sf"/>
</dbReference>
<dbReference type="Gene3D" id="3.10.50.40">
    <property type="match status" value="1"/>
</dbReference>
<comment type="similarity">
    <text evidence="8">Belongs to the PpiD chaperone family.</text>
</comment>
<evidence type="ECO:0000256" key="6">
    <source>
        <dbReference type="ARBA" id="ARBA00023136"/>
    </source>
</evidence>
<dbReference type="InterPro" id="IPR027304">
    <property type="entry name" value="Trigger_fact/SurA_dom_sf"/>
</dbReference>
<evidence type="ECO:0000256" key="1">
    <source>
        <dbReference type="ARBA" id="ARBA00004382"/>
    </source>
</evidence>
<sequence length="704" mass="77047">MGIMGFLRERFGKIVAAIIGLALFAFIATEVVQYGKSYFNGSANDVGEVDGEKIKKDDFDKKVDQNTANFKQQSGQGAINPQITSYIQETTWSQTVSQLILQKEIDKLGLVVGVDETKDMISGPTPNQLILQNFGNQQTGQFDRSALNEFLGRLRVAKADDPIKATWANFVTQMIEGKKIEKYITLVKNGLYVNSLDAKDDYEAKNKLVNFKYVALDYASIPDNKITLTDDDYKSYYDEHKKQFKNQQELRSLAYVAFDASPSKDDSAAVKEQITKLIPEFKAATDDSLFVAVNAESKTPLIYQKKGQLDPQIDSLMLNASKGFTYGPYFSNGYYKVAKLVDSRFSPDSVKARHILISIQAEGSPEKAVAKADSLKKLIQSGKKTFAELAPLNSIDKGSAVKGGDLGTFARGSMIPVFEDAVFNGKKGDIKIVTSQYGVHLIEILDQKGSSKVVKVAVVDKPLEPSSKTKSAAYSKAQAFLGSLNKNNFDEEVKKAGLTKKTAEDLNGLASSAPGLDNIRDLVRWAFKADKGDFTDQVYEPGNEYVIAQLTEIKPKGVLSLEAVKKQIQPAVLNIAKAKQLAPKLQAATNGSSTIDQVAQKSNTQVTPVQNIVFANPIVPGAGQENKLIGAIFGSQPNKVSKVIEGDRGVYVYVVDSFLNPAPLNNALRQKEQIGQILLQRAEGGILEALKNKANVKDYRAKVL</sequence>
<dbReference type="SUPFAM" id="SSF109998">
    <property type="entry name" value="Triger factor/SurA peptide-binding domain-like"/>
    <property type="match status" value="1"/>
</dbReference>
<reference evidence="13" key="1">
    <citation type="submission" date="2011-09" db="EMBL/GenBank/DDBJ databases">
        <title>The permanent draft genome of Mucilaginibacter paludis DSM 18603.</title>
        <authorList>
            <consortium name="US DOE Joint Genome Institute (JGI-PGF)"/>
            <person name="Lucas S."/>
            <person name="Han J."/>
            <person name="Lapidus A."/>
            <person name="Bruce D."/>
            <person name="Goodwin L."/>
            <person name="Pitluck S."/>
            <person name="Peters L."/>
            <person name="Kyrpides N."/>
            <person name="Mavromatis K."/>
            <person name="Ivanova N."/>
            <person name="Mikhailova N."/>
            <person name="Held B."/>
            <person name="Detter J.C."/>
            <person name="Tapia R."/>
            <person name="Han C."/>
            <person name="Land M."/>
            <person name="Hauser L."/>
            <person name="Markowitz V."/>
            <person name="Cheng J.-F."/>
            <person name="Hugenholtz P."/>
            <person name="Woyke T."/>
            <person name="Wu D."/>
            <person name="Tindall B."/>
            <person name="Brambilla E."/>
            <person name="Klenk H.-P."/>
            <person name="Eisen J.A."/>
        </authorList>
    </citation>
    <scope>NUCLEOTIDE SEQUENCE [LARGE SCALE GENOMIC DNA]</scope>
    <source>
        <strain evidence="13">DSM 18603</strain>
    </source>
</reference>
<dbReference type="InterPro" id="IPR052029">
    <property type="entry name" value="PpiD_chaperone"/>
</dbReference>
<dbReference type="HOGENOM" id="CLU_023843_0_1_10"/>
<evidence type="ECO:0000256" key="8">
    <source>
        <dbReference type="ARBA" id="ARBA00038408"/>
    </source>
</evidence>
<dbReference type="STRING" id="714943.Mucpa_3025"/>
<gene>
    <name evidence="13" type="ORF">Mucpa_3025</name>
</gene>
<dbReference type="PANTHER" id="PTHR47529:SF1">
    <property type="entry name" value="PERIPLASMIC CHAPERONE PPID"/>
    <property type="match status" value="1"/>
</dbReference>
<dbReference type="GO" id="GO:0005886">
    <property type="term" value="C:plasma membrane"/>
    <property type="evidence" value="ECO:0007669"/>
    <property type="project" value="UniProtKB-SubCell"/>
</dbReference>
<dbReference type="InterPro" id="IPR000297">
    <property type="entry name" value="PPIase_PpiC"/>
</dbReference>
<keyword evidence="7" id="KW-0143">Chaperone</keyword>
<keyword evidence="4" id="KW-0812">Transmembrane</keyword>
<proteinExistence type="inferred from homology"/>
<dbReference type="RefSeq" id="WP_008507446.1">
    <property type="nucleotide sequence ID" value="NZ_CM001403.1"/>
</dbReference>
<feature type="domain" description="PpiC" evidence="12">
    <location>
        <begin position="347"/>
        <end position="446"/>
    </location>
</feature>
<keyword evidence="3" id="KW-0997">Cell inner membrane</keyword>
<evidence type="ECO:0000256" key="2">
    <source>
        <dbReference type="ARBA" id="ARBA00022475"/>
    </source>
</evidence>
<dbReference type="Pfam" id="PF13623">
    <property type="entry name" value="SurA_N_2"/>
    <property type="match status" value="1"/>
</dbReference>
<accession>H1YDA6</accession>
<evidence type="ECO:0000256" key="10">
    <source>
        <dbReference type="ARBA" id="ARBA00042775"/>
    </source>
</evidence>
<evidence type="ECO:0000259" key="12">
    <source>
        <dbReference type="PROSITE" id="PS50198"/>
    </source>
</evidence>
<keyword evidence="11" id="KW-0697">Rotamase</keyword>
<dbReference type="Pfam" id="PF13616">
    <property type="entry name" value="Rotamase_3"/>
    <property type="match status" value="1"/>
</dbReference>
<evidence type="ECO:0000256" key="3">
    <source>
        <dbReference type="ARBA" id="ARBA00022519"/>
    </source>
</evidence>
<dbReference type="PROSITE" id="PS01096">
    <property type="entry name" value="PPIC_PPIASE_1"/>
    <property type="match status" value="1"/>
</dbReference>
<comment type="subcellular location">
    <subcellularLocation>
        <location evidence="1">Cell inner membrane</location>
        <topology evidence="1">Single-pass type II membrane protein</topology>
        <orientation evidence="1">Periplasmic side</orientation>
    </subcellularLocation>
</comment>
<dbReference type="PANTHER" id="PTHR47529">
    <property type="entry name" value="PEPTIDYL-PROLYL CIS-TRANS ISOMERASE D"/>
    <property type="match status" value="1"/>
</dbReference>
<organism evidence="13 14">
    <name type="scientific">Mucilaginibacter paludis DSM 18603</name>
    <dbReference type="NCBI Taxonomy" id="714943"/>
    <lineage>
        <taxon>Bacteria</taxon>
        <taxon>Pseudomonadati</taxon>
        <taxon>Bacteroidota</taxon>
        <taxon>Sphingobacteriia</taxon>
        <taxon>Sphingobacteriales</taxon>
        <taxon>Sphingobacteriaceae</taxon>
        <taxon>Mucilaginibacter</taxon>
    </lineage>
</organism>
<keyword evidence="14" id="KW-1185">Reference proteome</keyword>
<dbReference type="OrthoDB" id="9812372at2"/>
<evidence type="ECO:0000313" key="13">
    <source>
        <dbReference type="EMBL" id="EHQ27132.1"/>
    </source>
</evidence>
<dbReference type="GO" id="GO:0003755">
    <property type="term" value="F:peptidyl-prolyl cis-trans isomerase activity"/>
    <property type="evidence" value="ECO:0007669"/>
    <property type="project" value="UniProtKB-KW"/>
</dbReference>
<evidence type="ECO:0000256" key="5">
    <source>
        <dbReference type="ARBA" id="ARBA00022989"/>
    </source>
</evidence>
<name>H1YDA6_9SPHI</name>
<evidence type="ECO:0000313" key="14">
    <source>
        <dbReference type="Proteomes" id="UP000002774"/>
    </source>
</evidence>
<keyword evidence="5" id="KW-1133">Transmembrane helix</keyword>
<evidence type="ECO:0000256" key="11">
    <source>
        <dbReference type="PROSITE-ProRule" id="PRU00278"/>
    </source>
</evidence>
<keyword evidence="11 13" id="KW-0413">Isomerase</keyword>
<evidence type="ECO:0000256" key="4">
    <source>
        <dbReference type="ARBA" id="ARBA00022692"/>
    </source>
</evidence>
<protein>
    <recommendedName>
        <fullName evidence="9">Periplasmic chaperone PpiD</fullName>
    </recommendedName>
    <alternativeName>
        <fullName evidence="10">Periplasmic folding chaperone</fullName>
    </alternativeName>
</protein>
<dbReference type="eggNOG" id="COG0760">
    <property type="taxonomic scope" value="Bacteria"/>
</dbReference>
<dbReference type="PROSITE" id="PS50198">
    <property type="entry name" value="PPIC_PPIASE_2"/>
    <property type="match status" value="1"/>
</dbReference>
<dbReference type="InterPro" id="IPR023058">
    <property type="entry name" value="PPIase_PpiC_CS"/>
</dbReference>
<evidence type="ECO:0000256" key="9">
    <source>
        <dbReference type="ARBA" id="ARBA00040743"/>
    </source>
</evidence>
<evidence type="ECO:0000256" key="7">
    <source>
        <dbReference type="ARBA" id="ARBA00023186"/>
    </source>
</evidence>
<dbReference type="EMBL" id="CM001403">
    <property type="protein sequence ID" value="EHQ27132.1"/>
    <property type="molecule type" value="Genomic_DNA"/>
</dbReference>
<keyword evidence="2" id="KW-1003">Cell membrane</keyword>
<keyword evidence="6" id="KW-0472">Membrane</keyword>
<dbReference type="SUPFAM" id="SSF54534">
    <property type="entry name" value="FKBP-like"/>
    <property type="match status" value="1"/>
</dbReference>